<feature type="non-terminal residue" evidence="1">
    <location>
        <position position="55"/>
    </location>
</feature>
<dbReference type="EMBL" id="AZMM01003721">
    <property type="protein sequence ID" value="ETJ42313.1"/>
    <property type="molecule type" value="Genomic_DNA"/>
</dbReference>
<accession>W1YII1</accession>
<protein>
    <submittedName>
        <fullName evidence="1">Putative proline rich protein</fullName>
    </submittedName>
</protein>
<name>W1YII1_9ZZZZ</name>
<organism evidence="1">
    <name type="scientific">human gut metagenome</name>
    <dbReference type="NCBI Taxonomy" id="408170"/>
    <lineage>
        <taxon>unclassified sequences</taxon>
        <taxon>metagenomes</taxon>
        <taxon>organismal metagenomes</taxon>
    </lineage>
</organism>
<evidence type="ECO:0000313" key="1">
    <source>
        <dbReference type="EMBL" id="ETJ42313.1"/>
    </source>
</evidence>
<gene>
    <name evidence="1" type="ORF">Q604_UNBC03721G0001</name>
</gene>
<dbReference type="AlphaFoldDB" id="W1YII1"/>
<proteinExistence type="predicted"/>
<sequence>MNETPAFQPYPSQTYAQADRLTVGQALTWSWRRIADNPAPLLVGFAIWTVLTGVG</sequence>
<reference evidence="1" key="1">
    <citation type="submission" date="2013-12" db="EMBL/GenBank/DDBJ databases">
        <title>A Varibaculum cambriense genome reconstructed from a premature infant gut community with otherwise low bacterial novelty that shifts toward anaerobic metabolism during the third week of life.</title>
        <authorList>
            <person name="Brown C.T."/>
            <person name="Sharon I."/>
            <person name="Thomas B.C."/>
            <person name="Castelle C.J."/>
            <person name="Morowitz M.J."/>
            <person name="Banfield J.F."/>
        </authorList>
    </citation>
    <scope>NUCLEOTIDE SEQUENCE</scope>
</reference>
<comment type="caution">
    <text evidence="1">The sequence shown here is derived from an EMBL/GenBank/DDBJ whole genome shotgun (WGS) entry which is preliminary data.</text>
</comment>